<dbReference type="Proteomes" id="UP000295783">
    <property type="component" value="Unassembled WGS sequence"/>
</dbReference>
<evidence type="ECO:0008006" key="4">
    <source>
        <dbReference type="Google" id="ProtNLM"/>
    </source>
</evidence>
<accession>A0A4R6WRW8</accession>
<keyword evidence="3" id="KW-1185">Reference proteome</keyword>
<feature type="signal peptide" evidence="1">
    <location>
        <begin position="1"/>
        <end position="21"/>
    </location>
</feature>
<comment type="caution">
    <text evidence="2">The sequence shown here is derived from an EMBL/GenBank/DDBJ whole genome shotgun (WGS) entry which is preliminary data.</text>
</comment>
<evidence type="ECO:0000313" key="3">
    <source>
        <dbReference type="Proteomes" id="UP000295783"/>
    </source>
</evidence>
<name>A0A4R6WRW8_9PROT</name>
<organism evidence="2 3">
    <name type="scientific">Dongia mobilis</name>
    <dbReference type="NCBI Taxonomy" id="578943"/>
    <lineage>
        <taxon>Bacteria</taxon>
        <taxon>Pseudomonadati</taxon>
        <taxon>Pseudomonadota</taxon>
        <taxon>Alphaproteobacteria</taxon>
        <taxon>Rhodospirillales</taxon>
        <taxon>Dongiaceae</taxon>
        <taxon>Dongia</taxon>
    </lineage>
</organism>
<protein>
    <recommendedName>
        <fullName evidence="4">Lipoprotein</fullName>
    </recommendedName>
</protein>
<dbReference type="OrthoDB" id="9976827at2"/>
<gene>
    <name evidence="2" type="ORF">A8950_0804</name>
</gene>
<sequence>MRHNILTLAVLLPLAGAVLVACEPGMGPFQPSPFAGFPPNFADAKLNAYRAQYLSDISQLEADPTAFMGRNQPGITCAMSAEAQKAFAEASYMPPLNERSPTWEKVTSANDYQKSPPIFDQATVKLLEGDCTGGAINGRASVHARYNRLDRSGFVAAQQGEYVSFQILAVELRETCDYLQSRRAGNCARYQVLTLSGATMFEGKLLPDQGGVAHKIFVFDYGAYADDRERGVGVAFQTYGDSHPFAGQNTTLARLPDGADLIRYEEYAGGEPPSVIYSRLLPDYLLHGPLYWGGGIEMSCYDHGKEVMRVDCGSE</sequence>
<feature type="chain" id="PRO_5020347939" description="Lipoprotein" evidence="1">
    <location>
        <begin position="22"/>
        <end position="315"/>
    </location>
</feature>
<dbReference type="EMBL" id="SNYW01000006">
    <property type="protein sequence ID" value="TDQ84256.1"/>
    <property type="molecule type" value="Genomic_DNA"/>
</dbReference>
<dbReference type="PROSITE" id="PS51257">
    <property type="entry name" value="PROKAR_LIPOPROTEIN"/>
    <property type="match status" value="1"/>
</dbReference>
<proteinExistence type="predicted"/>
<dbReference type="RefSeq" id="WP_133612295.1">
    <property type="nucleotide sequence ID" value="NZ_SNYW01000006.1"/>
</dbReference>
<evidence type="ECO:0000313" key="2">
    <source>
        <dbReference type="EMBL" id="TDQ84256.1"/>
    </source>
</evidence>
<evidence type="ECO:0000256" key="1">
    <source>
        <dbReference type="SAM" id="SignalP"/>
    </source>
</evidence>
<dbReference type="AlphaFoldDB" id="A0A4R6WRW8"/>
<keyword evidence="1" id="KW-0732">Signal</keyword>
<reference evidence="2 3" key="1">
    <citation type="submission" date="2019-03" db="EMBL/GenBank/DDBJ databases">
        <title>Genomic Encyclopedia of Type Strains, Phase III (KMG-III): the genomes of soil and plant-associated and newly described type strains.</title>
        <authorList>
            <person name="Whitman W."/>
        </authorList>
    </citation>
    <scope>NUCLEOTIDE SEQUENCE [LARGE SCALE GENOMIC DNA]</scope>
    <source>
        <strain evidence="2 3">CGMCC 1.7660</strain>
    </source>
</reference>